<reference evidence="10 11" key="1">
    <citation type="submission" date="2017-08" db="EMBL/GenBank/DDBJ databases">
        <title>USMARCv1.0.</title>
        <authorList>
            <person name="Hannum G.I."/>
            <person name="Koren S."/>
            <person name="Schroeder S.G."/>
            <person name="Chin S.C."/>
            <person name="Nonneman D.J."/>
            <person name="Becker S.A."/>
            <person name="Rosen B.D."/>
            <person name="Bickhart D.M."/>
            <person name="Putnam N.H."/>
            <person name="Green R.E."/>
            <person name="Tuggle C.K."/>
            <person name="Liu H."/>
            <person name="Rohrer G.A."/>
            <person name="Warr A."/>
            <person name="Hall R."/>
            <person name="Kim K."/>
            <person name="Hume D.A."/>
            <person name="Talbot R."/>
            <person name="Chow W."/>
            <person name="Howe K."/>
            <person name="Schwartz A.S."/>
            <person name="Watson M."/>
            <person name="Archibald A.L."/>
            <person name="Phillippy A.M."/>
            <person name="Smith T.P.L."/>
        </authorList>
    </citation>
    <scope>NUCLEOTIDE SEQUENCE [LARGE SCALE GENOMIC DNA]</scope>
</reference>
<dbReference type="InterPro" id="IPR050919">
    <property type="entry name" value="NKG2/CD94_NK_receptors"/>
</dbReference>
<dbReference type="InterPro" id="IPR016187">
    <property type="entry name" value="CTDL_fold"/>
</dbReference>
<evidence type="ECO:0000256" key="8">
    <source>
        <dbReference type="SAM" id="Phobius"/>
    </source>
</evidence>
<proteinExistence type="predicted"/>
<keyword evidence="5 8" id="KW-1133">Transmembrane helix</keyword>
<keyword evidence="4" id="KW-0735">Signal-anchor</keyword>
<dbReference type="PANTHER" id="PTHR22800:SF257">
    <property type="entry name" value="C-TYPE LECTIN DOMAIN-CONTAINING PROTEIN"/>
    <property type="match status" value="1"/>
</dbReference>
<dbReference type="CDD" id="cd03593">
    <property type="entry name" value="CLECT_NK_receptors_like"/>
    <property type="match status" value="1"/>
</dbReference>
<evidence type="ECO:0000256" key="5">
    <source>
        <dbReference type="ARBA" id="ARBA00022989"/>
    </source>
</evidence>
<evidence type="ECO:0000256" key="3">
    <source>
        <dbReference type="ARBA" id="ARBA00022734"/>
    </source>
</evidence>
<dbReference type="PANTHER" id="PTHR22800">
    <property type="entry name" value="C-TYPE LECTIN PROTEINS"/>
    <property type="match status" value="1"/>
</dbReference>
<dbReference type="PROSITE" id="PS50041">
    <property type="entry name" value="C_TYPE_LECTIN_2"/>
    <property type="match status" value="1"/>
</dbReference>
<evidence type="ECO:0000256" key="2">
    <source>
        <dbReference type="ARBA" id="ARBA00022692"/>
    </source>
</evidence>
<protein>
    <recommendedName>
        <fullName evidence="9">C-type lectin domain-containing protein</fullName>
    </recommendedName>
</protein>
<dbReference type="Pfam" id="PF00059">
    <property type="entry name" value="Lectin_C"/>
    <property type="match status" value="1"/>
</dbReference>
<dbReference type="Proteomes" id="UP000314985">
    <property type="component" value="Chromosome 5"/>
</dbReference>
<dbReference type="InterPro" id="IPR001304">
    <property type="entry name" value="C-type_lectin-like"/>
</dbReference>
<comment type="subcellular location">
    <subcellularLocation>
        <location evidence="1">Membrane</location>
        <topology evidence="1">Single-pass type II membrane protein</topology>
    </subcellularLocation>
</comment>
<keyword evidence="3" id="KW-0430">Lectin</keyword>
<evidence type="ECO:0000256" key="1">
    <source>
        <dbReference type="ARBA" id="ARBA00004606"/>
    </source>
</evidence>
<dbReference type="InterPro" id="IPR033992">
    <property type="entry name" value="NKR-like_CTLD"/>
</dbReference>
<dbReference type="GO" id="GO:0016020">
    <property type="term" value="C:membrane"/>
    <property type="evidence" value="ECO:0007669"/>
    <property type="project" value="UniProtKB-SubCell"/>
</dbReference>
<evidence type="ECO:0000313" key="11">
    <source>
        <dbReference type="Proteomes" id="UP000314985"/>
    </source>
</evidence>
<dbReference type="Gene3D" id="3.10.100.10">
    <property type="entry name" value="Mannose-Binding Protein A, subunit A"/>
    <property type="match status" value="1"/>
</dbReference>
<sequence length="244" mass="28550">MWPFFSVINYGLFNIAKDSYCILCLHPSDMNKEKVIYMEPKVLFEKQWKEKRHRTNRRRNFPWHTIAIVLGIVCFFLLLTTTVLGYIYFQSRGKNMECTKERNTSGTEPSVLQPFIDKDCGTCQGKWFCCGKDCYYFSKEEKSWDESAKLCRVLGSSLIKIDDQKEQLFIQSKINYNHWVGLRRKGANHPWKWQDGSSLSKNLNFQESTSDAKCGSLKSPNITPDICTREFSYICEKVFTCLNN</sequence>
<feature type="transmembrane region" description="Helical" evidence="8">
    <location>
        <begin position="61"/>
        <end position="89"/>
    </location>
</feature>
<reference evidence="10" key="2">
    <citation type="submission" date="2025-08" db="UniProtKB">
        <authorList>
            <consortium name="Ensembl"/>
        </authorList>
    </citation>
    <scope>IDENTIFICATION</scope>
</reference>
<keyword evidence="7" id="KW-0325">Glycoprotein</keyword>
<organism evidence="10 11">
    <name type="scientific">Sus scrofa</name>
    <name type="common">Pig</name>
    <dbReference type="NCBI Taxonomy" id="9823"/>
    <lineage>
        <taxon>Eukaryota</taxon>
        <taxon>Metazoa</taxon>
        <taxon>Chordata</taxon>
        <taxon>Craniata</taxon>
        <taxon>Vertebrata</taxon>
        <taxon>Euteleostomi</taxon>
        <taxon>Mammalia</taxon>
        <taxon>Eutheria</taxon>
        <taxon>Laurasiatheria</taxon>
        <taxon>Artiodactyla</taxon>
        <taxon>Suina</taxon>
        <taxon>Suidae</taxon>
        <taxon>Sus</taxon>
    </lineage>
</organism>
<dbReference type="SMART" id="SM00034">
    <property type="entry name" value="CLECT"/>
    <property type="match status" value="1"/>
</dbReference>
<dbReference type="SUPFAM" id="SSF56436">
    <property type="entry name" value="C-type lectin-like"/>
    <property type="match status" value="1"/>
</dbReference>
<keyword evidence="2 8" id="KW-0812">Transmembrane</keyword>
<accession>A0A4X1V3J6</accession>
<dbReference type="AlphaFoldDB" id="A0A4X1V3J6"/>
<evidence type="ECO:0000313" key="10">
    <source>
        <dbReference type="Ensembl" id="ENSSSCP00070035920.1"/>
    </source>
</evidence>
<evidence type="ECO:0000259" key="9">
    <source>
        <dbReference type="PROSITE" id="PS50041"/>
    </source>
</evidence>
<dbReference type="Ensembl" id="ENSSSCT00070042702.1">
    <property type="protein sequence ID" value="ENSSSCP00070035920.1"/>
    <property type="gene ID" value="ENSSSCG00070021476.1"/>
</dbReference>
<evidence type="ECO:0000256" key="4">
    <source>
        <dbReference type="ARBA" id="ARBA00022968"/>
    </source>
</evidence>
<feature type="domain" description="C-type lectin" evidence="9">
    <location>
        <begin position="130"/>
        <end position="236"/>
    </location>
</feature>
<dbReference type="InterPro" id="IPR016186">
    <property type="entry name" value="C-type_lectin-like/link_sf"/>
</dbReference>
<evidence type="ECO:0000256" key="6">
    <source>
        <dbReference type="ARBA" id="ARBA00023136"/>
    </source>
</evidence>
<keyword evidence="6 8" id="KW-0472">Membrane</keyword>
<dbReference type="GO" id="GO:0030246">
    <property type="term" value="F:carbohydrate binding"/>
    <property type="evidence" value="ECO:0007669"/>
    <property type="project" value="UniProtKB-KW"/>
</dbReference>
<evidence type="ECO:0000256" key="7">
    <source>
        <dbReference type="ARBA" id="ARBA00023180"/>
    </source>
</evidence>
<name>A0A4X1V3J6_PIG</name>